<reference evidence="2" key="2">
    <citation type="submission" date="2014-01" db="EMBL/GenBank/DDBJ databases">
        <authorList>
            <person name="Aslett M."/>
        </authorList>
    </citation>
    <scope>NUCLEOTIDE SEQUENCE [LARGE SCALE GENOMIC DNA]</scope>
    <source>
        <strain evidence="2">DB27</strain>
    </source>
</reference>
<feature type="coiled-coil region" evidence="1">
    <location>
        <begin position="6"/>
        <end position="75"/>
    </location>
</feature>
<sequence length="145" mass="17373">MFDHRIQHGEEKVDELQIVKQQMESDVVDTYKELKVVEQQVKNEEEKLELISQRYIELEKKVQQKQNEYDSKMDQLPNEEVFIPFLHKEVVTEVQDKLFGKADITKKQTKNYVLSPQQYQKVTKQVNAAVIIKKDYKRLRQTDFV</sequence>
<organism evidence="2">
    <name type="scientific">Bacillus thuringiensis DB27</name>
    <dbReference type="NCBI Taxonomy" id="1431339"/>
    <lineage>
        <taxon>Bacteria</taxon>
        <taxon>Bacillati</taxon>
        <taxon>Bacillota</taxon>
        <taxon>Bacilli</taxon>
        <taxon>Bacillales</taxon>
        <taxon>Bacillaceae</taxon>
        <taxon>Bacillus</taxon>
        <taxon>Bacillus cereus group</taxon>
    </lineage>
</organism>
<dbReference type="Proteomes" id="UP000030682">
    <property type="component" value="Unassembled WGS sequence"/>
</dbReference>
<name>W8YSH7_BACTU</name>
<protein>
    <submittedName>
        <fullName evidence="2">Uncharacterized protein</fullName>
    </submittedName>
</protein>
<gene>
    <name evidence="2" type="ORF">BTDB27_005753</name>
</gene>
<reference evidence="2" key="1">
    <citation type="submission" date="2014-01" db="EMBL/GenBank/DDBJ databases">
        <title>Draft genome sequence of highly nematicidal Bacillus thuringiensis DB27.</title>
        <authorList>
            <person name="Iatsenko I."/>
            <person name="Pickard D."/>
            <person name="Corton C."/>
            <person name="Dougan G."/>
            <person name="Sommer R.J."/>
        </authorList>
    </citation>
    <scope>NUCLEOTIDE SEQUENCE [LARGE SCALE GENOMIC DNA]</scope>
    <source>
        <strain evidence="2">DB27</strain>
    </source>
</reference>
<dbReference type="AlphaFoldDB" id="W8YSH7"/>
<evidence type="ECO:0000313" key="2">
    <source>
        <dbReference type="EMBL" id="CDN33560.1"/>
    </source>
</evidence>
<evidence type="ECO:0000256" key="1">
    <source>
        <dbReference type="SAM" id="Coils"/>
    </source>
</evidence>
<keyword evidence="1" id="KW-0175">Coiled coil</keyword>
<dbReference type="EMBL" id="HG809968">
    <property type="protein sequence ID" value="CDN33560.1"/>
    <property type="molecule type" value="Genomic_DNA"/>
</dbReference>
<proteinExistence type="predicted"/>
<accession>W8YSH7</accession>
<dbReference type="HOGENOM" id="CLU_1783045_0_0_9"/>